<dbReference type="Proteomes" id="UP001146120">
    <property type="component" value="Unassembled WGS sequence"/>
</dbReference>
<evidence type="ECO:0000256" key="1">
    <source>
        <dbReference type="ARBA" id="ARBA00022723"/>
    </source>
</evidence>
<organism evidence="5 6">
    <name type="scientific">Lagenidium giganteum</name>
    <dbReference type="NCBI Taxonomy" id="4803"/>
    <lineage>
        <taxon>Eukaryota</taxon>
        <taxon>Sar</taxon>
        <taxon>Stramenopiles</taxon>
        <taxon>Oomycota</taxon>
        <taxon>Peronosporomycetes</taxon>
        <taxon>Pythiales</taxon>
        <taxon>Pythiaceae</taxon>
    </lineage>
</organism>
<dbReference type="EMBL" id="DAKRPA010000095">
    <property type="protein sequence ID" value="DAZ98881.1"/>
    <property type="molecule type" value="Genomic_DNA"/>
</dbReference>
<evidence type="ECO:0008006" key="7">
    <source>
        <dbReference type="Google" id="ProtNLM"/>
    </source>
</evidence>
<feature type="compositionally biased region" description="Low complexity" evidence="4">
    <location>
        <begin position="80"/>
        <end position="101"/>
    </location>
</feature>
<keyword evidence="3" id="KW-0862">Zinc</keyword>
<evidence type="ECO:0000256" key="2">
    <source>
        <dbReference type="ARBA" id="ARBA00022771"/>
    </source>
</evidence>
<dbReference type="AlphaFoldDB" id="A0AAV2YX14"/>
<comment type="caution">
    <text evidence="5">The sequence shown here is derived from an EMBL/GenBank/DDBJ whole genome shotgun (WGS) entry which is preliminary data.</text>
</comment>
<accession>A0AAV2YX14</accession>
<keyword evidence="1" id="KW-0479">Metal-binding</keyword>
<evidence type="ECO:0000313" key="5">
    <source>
        <dbReference type="EMBL" id="DAZ98881.1"/>
    </source>
</evidence>
<keyword evidence="6" id="KW-1185">Reference proteome</keyword>
<evidence type="ECO:0000256" key="4">
    <source>
        <dbReference type="SAM" id="MobiDB-lite"/>
    </source>
</evidence>
<protein>
    <recommendedName>
        <fullName evidence="7">CCHC-type domain-containing protein</fullName>
    </recommendedName>
</protein>
<feature type="compositionally biased region" description="Basic and acidic residues" evidence="4">
    <location>
        <begin position="116"/>
        <end position="128"/>
    </location>
</feature>
<reference evidence="5" key="1">
    <citation type="submission" date="2022-11" db="EMBL/GenBank/DDBJ databases">
        <authorList>
            <person name="Morgan W.R."/>
            <person name="Tartar A."/>
        </authorList>
    </citation>
    <scope>NUCLEOTIDE SEQUENCE</scope>
    <source>
        <strain evidence="5">ARSEF 373</strain>
    </source>
</reference>
<sequence>MRCITANRLLTSSARQDDEEARPSEASYEQAKGLMALAKLTNKNNEMRGACKKCGMVGHLTFQCRNHLTGATESKNAADSLSSSSSSSSSSQQGEISTRSSINGEKQGESSTRSQSKPERSEGKEPREAVSTIALPFPFSSPISISFALDFTLAFPLPFSAASPSRFVAKPPQSST</sequence>
<evidence type="ECO:0000313" key="6">
    <source>
        <dbReference type="Proteomes" id="UP001146120"/>
    </source>
</evidence>
<dbReference type="PANTHER" id="PTHR31437">
    <property type="entry name" value="SREK1IP1 FAMILY MEMBER"/>
    <property type="match status" value="1"/>
</dbReference>
<dbReference type="Pfam" id="PF13917">
    <property type="entry name" value="zf-CCHC_3"/>
    <property type="match status" value="1"/>
</dbReference>
<dbReference type="GO" id="GO:0008270">
    <property type="term" value="F:zinc ion binding"/>
    <property type="evidence" value="ECO:0007669"/>
    <property type="project" value="UniProtKB-KW"/>
</dbReference>
<keyword evidence="2" id="KW-0863">Zinc-finger</keyword>
<name>A0AAV2YX14_9STRA</name>
<proteinExistence type="predicted"/>
<feature type="region of interest" description="Disordered" evidence="4">
    <location>
        <begin position="74"/>
        <end position="129"/>
    </location>
</feature>
<reference evidence="5" key="2">
    <citation type="journal article" date="2023" name="Microbiol Resour">
        <title>Decontamination and Annotation of the Draft Genome Sequence of the Oomycete Lagenidium giganteum ARSEF 373.</title>
        <authorList>
            <person name="Morgan W.R."/>
            <person name="Tartar A."/>
        </authorList>
    </citation>
    <scope>NUCLEOTIDE SEQUENCE</scope>
    <source>
        <strain evidence="5">ARSEF 373</strain>
    </source>
</reference>
<dbReference type="PANTHER" id="PTHR31437:SF1">
    <property type="entry name" value="PROTEIN SREK1IP1"/>
    <property type="match status" value="1"/>
</dbReference>
<gene>
    <name evidence="5" type="ORF">N0F65_002606</name>
</gene>
<evidence type="ECO:0000256" key="3">
    <source>
        <dbReference type="ARBA" id="ARBA00022833"/>
    </source>
</evidence>